<dbReference type="Pfam" id="PF14264">
    <property type="entry name" value="Glucos_trans_II"/>
    <property type="match status" value="1"/>
</dbReference>
<dbReference type="EMBL" id="CYZU01000018">
    <property type="protein sequence ID" value="CUO42736.1"/>
    <property type="molecule type" value="Genomic_DNA"/>
</dbReference>
<keyword evidence="1" id="KW-0812">Transmembrane</keyword>
<sequence>MRVNDFFKKNRTVFIAAGILSFLCFIYMLVNPGVSIDEETWIQIEEPFTKWFVQGRWGIDLFNFLSMDNGRYAPVLWDILAIILWNAGGALFGFTLFGDKAKKVPLFFFQAYFCSLPFVMGEMFSFSMFSLQIASGMLCTAVGFMFSVEAIEEKCRRKWLYALIMLIYAFAVYQAYTCVYVTAVVAYCLKNYLDGMDGLGKKLVRWAGVFAAGLAGYYGINLLLMKLFGASTYLADNYVGWFEEGGIGKALFMALANVARVSFAIPVGEEYIYGGEVIRIVTVLFVVFAVWSFLKEKHAVRRLGILFFTVALTAAPFILYLALGTYKTHGRTLLGLALSGAVEMYLILSVLKKPLLKRLGMIGGAYLLFLNAKNMNMLFYSANVAYEYDKNVANQVMYDIKSQGIEYDKKAVVFIGMEPMDDVGLVKSDTVGSAIFEWDDGNISRMCNFMKTVGYSLNQPTPGQIEHALELTPGMEPWPGENSIKETEDTVIIYLSEPTDKWYKINLGR</sequence>
<feature type="transmembrane region" description="Helical" evidence="1">
    <location>
        <begin position="203"/>
        <end position="225"/>
    </location>
</feature>
<dbReference type="RefSeq" id="WP_055153059.1">
    <property type="nucleotide sequence ID" value="NZ_CYZU01000018.1"/>
</dbReference>
<dbReference type="InterPro" id="IPR025686">
    <property type="entry name" value="Glucos_trans_II"/>
</dbReference>
<keyword evidence="1" id="KW-0472">Membrane</keyword>
<feature type="transmembrane region" description="Helical" evidence="1">
    <location>
        <begin position="75"/>
        <end position="97"/>
    </location>
</feature>
<feature type="transmembrane region" description="Helical" evidence="1">
    <location>
        <begin position="160"/>
        <end position="183"/>
    </location>
</feature>
<dbReference type="Proteomes" id="UP000095544">
    <property type="component" value="Unassembled WGS sequence"/>
</dbReference>
<feature type="transmembrane region" description="Helical" evidence="1">
    <location>
        <begin position="12"/>
        <end position="30"/>
    </location>
</feature>
<feature type="transmembrane region" description="Helical" evidence="1">
    <location>
        <begin position="126"/>
        <end position="148"/>
    </location>
</feature>
<evidence type="ECO:0008006" key="4">
    <source>
        <dbReference type="Google" id="ProtNLM"/>
    </source>
</evidence>
<accession>A0A174F1Q8</accession>
<evidence type="ECO:0000313" key="3">
    <source>
        <dbReference type="Proteomes" id="UP000095544"/>
    </source>
</evidence>
<gene>
    <name evidence="2" type="ORF">ERS852491_02174</name>
</gene>
<evidence type="ECO:0000313" key="2">
    <source>
        <dbReference type="EMBL" id="CUO42736.1"/>
    </source>
</evidence>
<feature type="transmembrane region" description="Helical" evidence="1">
    <location>
        <begin position="303"/>
        <end position="326"/>
    </location>
</feature>
<keyword evidence="1" id="KW-1133">Transmembrane helix</keyword>
<protein>
    <recommendedName>
        <fullName evidence="4">Glucosyl transferase GtrII</fullName>
    </recommendedName>
</protein>
<feature type="transmembrane region" description="Helical" evidence="1">
    <location>
        <begin position="332"/>
        <end position="351"/>
    </location>
</feature>
<organism evidence="2 3">
    <name type="scientific">Faecalicatena contorta</name>
    <dbReference type="NCBI Taxonomy" id="39482"/>
    <lineage>
        <taxon>Bacteria</taxon>
        <taxon>Bacillati</taxon>
        <taxon>Bacillota</taxon>
        <taxon>Clostridia</taxon>
        <taxon>Lachnospirales</taxon>
        <taxon>Lachnospiraceae</taxon>
        <taxon>Faecalicatena</taxon>
    </lineage>
</organism>
<reference evidence="2 3" key="1">
    <citation type="submission" date="2015-09" db="EMBL/GenBank/DDBJ databases">
        <authorList>
            <consortium name="Pathogen Informatics"/>
        </authorList>
    </citation>
    <scope>NUCLEOTIDE SEQUENCE [LARGE SCALE GENOMIC DNA]</scope>
    <source>
        <strain evidence="2 3">2789STDY5834876</strain>
    </source>
</reference>
<feature type="transmembrane region" description="Helical" evidence="1">
    <location>
        <begin position="271"/>
        <end position="291"/>
    </location>
</feature>
<dbReference type="OrthoDB" id="8612933at2"/>
<dbReference type="AlphaFoldDB" id="A0A174F1Q8"/>
<dbReference type="STRING" id="39482.ERS852491_02174"/>
<name>A0A174F1Q8_9FIRM</name>
<proteinExistence type="predicted"/>
<feature type="transmembrane region" description="Helical" evidence="1">
    <location>
        <begin position="246"/>
        <end position="265"/>
    </location>
</feature>
<feature type="transmembrane region" description="Helical" evidence="1">
    <location>
        <begin position="104"/>
        <end position="120"/>
    </location>
</feature>
<evidence type="ECO:0000256" key="1">
    <source>
        <dbReference type="SAM" id="Phobius"/>
    </source>
</evidence>